<feature type="compositionally biased region" description="Polar residues" evidence="1">
    <location>
        <begin position="290"/>
        <end position="300"/>
    </location>
</feature>
<evidence type="ECO:0000313" key="2">
    <source>
        <dbReference type="EMBL" id="TID14810.1"/>
    </source>
</evidence>
<evidence type="ECO:0000256" key="1">
    <source>
        <dbReference type="SAM" id="MobiDB-lite"/>
    </source>
</evidence>
<dbReference type="Proteomes" id="UP000307173">
    <property type="component" value="Unassembled WGS sequence"/>
</dbReference>
<proteinExistence type="predicted"/>
<dbReference type="OrthoDB" id="4090560at2759"/>
<comment type="caution">
    <text evidence="2">The sequence shown here is derived from an EMBL/GenBank/DDBJ whole genome shotgun (WGS) entry which is preliminary data.</text>
</comment>
<evidence type="ECO:0000313" key="3">
    <source>
        <dbReference type="Proteomes" id="UP000307173"/>
    </source>
</evidence>
<feature type="compositionally biased region" description="Acidic residues" evidence="1">
    <location>
        <begin position="259"/>
        <end position="268"/>
    </location>
</feature>
<feature type="compositionally biased region" description="Acidic residues" evidence="1">
    <location>
        <begin position="276"/>
        <end position="285"/>
    </location>
</feature>
<accession>A0A4T0WWY2</accession>
<feature type="compositionally biased region" description="Acidic residues" evidence="1">
    <location>
        <begin position="235"/>
        <end position="248"/>
    </location>
</feature>
<organism evidence="2 3">
    <name type="scientific">Pichia inconspicua</name>
    <dbReference type="NCBI Taxonomy" id="52247"/>
    <lineage>
        <taxon>Eukaryota</taxon>
        <taxon>Fungi</taxon>
        <taxon>Dikarya</taxon>
        <taxon>Ascomycota</taxon>
        <taxon>Saccharomycotina</taxon>
        <taxon>Pichiomycetes</taxon>
        <taxon>Pichiales</taxon>
        <taxon>Pichiaceae</taxon>
        <taxon>Pichia</taxon>
    </lineage>
</organism>
<dbReference type="EMBL" id="SELW01000657">
    <property type="protein sequence ID" value="TID14810.1"/>
    <property type="molecule type" value="Genomic_DNA"/>
</dbReference>
<feature type="region of interest" description="Disordered" evidence="1">
    <location>
        <begin position="259"/>
        <end position="308"/>
    </location>
</feature>
<sequence length="308" mass="35582">MTDHANQYRSALNDSLSTTIAAVDALRNGETDLLSKIQHDLIFDTLQLTRAKNNFKRAYSTASAQLESTVINSQNPKKNPFALKCEQQRYLNVLEWDSLRRTLDQIPELKLNAISHILDIPKNITTDEIHNRLWLLDDQTNIDDVLITPENATQITEALDESDKQKFKLVQLHDKYYQWKISSLKETERKWRNELTKLTQFINNDITKFRIELEGKLLNDEINENNVATGLESDGSIEGDDNYDNDDIEMLDENDHEIENDHENDDNLSEPSAYIEDTDIVDDNYDTNHIENITDSTTHPADTDMIEE</sequence>
<feature type="region of interest" description="Disordered" evidence="1">
    <location>
        <begin position="229"/>
        <end position="248"/>
    </location>
</feature>
<name>A0A4T0WWY2_9ASCO</name>
<reference evidence="2 3" key="1">
    <citation type="journal article" date="2019" name="Front. Genet.">
        <title>Whole-Genome Sequencing of the Opportunistic Yeast Pathogen Candida inconspicua Uncovers Its Hybrid Origin.</title>
        <authorList>
            <person name="Mixao V."/>
            <person name="Hansen A.P."/>
            <person name="Saus E."/>
            <person name="Boekhout T."/>
            <person name="Lass-Florl C."/>
            <person name="Gabaldon T."/>
        </authorList>
    </citation>
    <scope>NUCLEOTIDE SEQUENCE [LARGE SCALE GENOMIC DNA]</scope>
    <source>
        <strain evidence="2 3">CBS 180</strain>
    </source>
</reference>
<gene>
    <name evidence="2" type="ORF">CANINC_004481</name>
</gene>
<keyword evidence="3" id="KW-1185">Reference proteome</keyword>
<dbReference type="AlphaFoldDB" id="A0A4T0WWY2"/>
<protein>
    <submittedName>
        <fullName evidence="2">Uncharacterized protein</fullName>
    </submittedName>
</protein>